<dbReference type="InterPro" id="IPR001387">
    <property type="entry name" value="Cro/C1-type_HTH"/>
</dbReference>
<dbReference type="Proteomes" id="UP000004184">
    <property type="component" value="Unassembled WGS sequence"/>
</dbReference>
<dbReference type="GO" id="GO:0003677">
    <property type="term" value="F:DNA binding"/>
    <property type="evidence" value="ECO:0007669"/>
    <property type="project" value="UniProtKB-KW"/>
</dbReference>
<dbReference type="EMBL" id="GG657757">
    <property type="protein sequence ID" value="EFL33957.1"/>
    <property type="molecule type" value="Genomic_DNA"/>
</dbReference>
<protein>
    <submittedName>
        <fullName evidence="2">DNA-binding protein</fullName>
    </submittedName>
</protein>
<reference evidence="3" key="1">
    <citation type="submission" date="2009-02" db="EMBL/GenBank/DDBJ databases">
        <title>Annotation of Streptomyces viridochromogenes strain DSM 40736.</title>
        <authorList>
            <consortium name="The Broad Institute Genome Sequencing Platform"/>
            <consortium name="Broad Institute Microbial Sequencing Center"/>
            <person name="Fischbach M."/>
            <person name="Godfrey P."/>
            <person name="Ward D."/>
            <person name="Young S."/>
            <person name="Zeng Q."/>
            <person name="Koehrsen M."/>
            <person name="Alvarado L."/>
            <person name="Berlin A.M."/>
            <person name="Bochicchio J."/>
            <person name="Borenstein D."/>
            <person name="Chapman S.B."/>
            <person name="Chen Z."/>
            <person name="Engels R."/>
            <person name="Freedman E."/>
            <person name="Gellesch M."/>
            <person name="Goldberg J."/>
            <person name="Griggs A."/>
            <person name="Gujja S."/>
            <person name="Heilman E.R."/>
            <person name="Heiman D.I."/>
            <person name="Hepburn T.A."/>
            <person name="Howarth C."/>
            <person name="Jen D."/>
            <person name="Larson L."/>
            <person name="Lewis B."/>
            <person name="Mehta T."/>
            <person name="Park D."/>
            <person name="Pearson M."/>
            <person name="Richards J."/>
            <person name="Roberts A."/>
            <person name="Saif S."/>
            <person name="Shea T.D."/>
            <person name="Shenoy N."/>
            <person name="Sisk P."/>
            <person name="Stolte C."/>
            <person name="Sykes S.N."/>
            <person name="Thomson T."/>
            <person name="Walk T."/>
            <person name="White J."/>
            <person name="Yandava C."/>
            <person name="Straight P."/>
            <person name="Clardy J."/>
            <person name="Hung D."/>
            <person name="Kolter R."/>
            <person name="Mekalanos J."/>
            <person name="Walker S."/>
            <person name="Walsh C.T."/>
            <person name="Wieland-Brown L.C."/>
            <person name="Haas B."/>
            <person name="Nusbaum C."/>
            <person name="Birren B."/>
        </authorList>
    </citation>
    <scope>NUCLEOTIDE SEQUENCE [LARGE SCALE GENOMIC DNA]</scope>
    <source>
        <strain evidence="3">DSM 40736 / JCM 4977 / BCRC 1201 / Tue 494</strain>
    </source>
</reference>
<gene>
    <name evidence="2" type="ORF">SSQG_04475</name>
</gene>
<accession>D9X5J4</accession>
<proteinExistence type="predicted"/>
<dbReference type="AlphaFoldDB" id="D9X5J4"/>
<dbReference type="InterPro" id="IPR043917">
    <property type="entry name" value="DUF5753"/>
</dbReference>
<feature type="domain" description="HTH cro/C1-type" evidence="1">
    <location>
        <begin position="42"/>
        <end position="82"/>
    </location>
</feature>
<organism evidence="2 3">
    <name type="scientific">Streptomyces viridochromogenes (strain DSM 40736 / JCM 4977 / BCRC 1201 / Tue 494)</name>
    <dbReference type="NCBI Taxonomy" id="591159"/>
    <lineage>
        <taxon>Bacteria</taxon>
        <taxon>Bacillati</taxon>
        <taxon>Actinomycetota</taxon>
        <taxon>Actinomycetes</taxon>
        <taxon>Kitasatosporales</taxon>
        <taxon>Streptomycetaceae</taxon>
        <taxon>Streptomyces</taxon>
    </lineage>
</organism>
<evidence type="ECO:0000259" key="1">
    <source>
        <dbReference type="PROSITE" id="PS50943"/>
    </source>
</evidence>
<dbReference type="STRING" id="591159.SSQG_04475"/>
<dbReference type="eggNOG" id="COG1813">
    <property type="taxonomic scope" value="Bacteria"/>
</dbReference>
<dbReference type="SUPFAM" id="SSF47413">
    <property type="entry name" value="lambda repressor-like DNA-binding domains"/>
    <property type="match status" value="1"/>
</dbReference>
<evidence type="ECO:0000313" key="2">
    <source>
        <dbReference type="EMBL" id="EFL33957.1"/>
    </source>
</evidence>
<dbReference type="PROSITE" id="PS50943">
    <property type="entry name" value="HTH_CROC1"/>
    <property type="match status" value="1"/>
</dbReference>
<evidence type="ECO:0000313" key="3">
    <source>
        <dbReference type="Proteomes" id="UP000004184"/>
    </source>
</evidence>
<name>D9X5J4_STRVT</name>
<dbReference type="HOGENOM" id="CLU_055817_0_0_11"/>
<sequence>MGAGGRSWSGEGTQREAARMSEWEAGLDDEAGAVMRTVVRQLKLWREAAGLTQAEFGAAIGYGQELVSSVERGRRIPRPEYLDAADEVLGAGGKISAMKGDVAEARYPKKVRDLKKLEADAVELCAYNNSVIHGLLQTEEYVRASVATRRPPFTEDEFEQHVAARLARQNILTETAPLRLFNFVQCESTLRRPIGGRMVMRRQLEHLLEAGQLRNVDLQVLPLDREDNAGLAGSFRLLRLRDGSAVGHNEVQLVSRVITDPREVQVLDIRYGTIRAQALTPRESLAFIEKVLGEK</sequence>
<dbReference type="InterPro" id="IPR010982">
    <property type="entry name" value="Lambda_DNA-bd_dom_sf"/>
</dbReference>
<dbReference type="SMART" id="SM00530">
    <property type="entry name" value="HTH_XRE"/>
    <property type="match status" value="1"/>
</dbReference>
<dbReference type="Pfam" id="PF13560">
    <property type="entry name" value="HTH_31"/>
    <property type="match status" value="1"/>
</dbReference>
<keyword evidence="2" id="KW-0238">DNA-binding</keyword>
<dbReference type="Gene3D" id="1.10.260.40">
    <property type="entry name" value="lambda repressor-like DNA-binding domains"/>
    <property type="match status" value="1"/>
</dbReference>
<dbReference type="Pfam" id="PF19054">
    <property type="entry name" value="DUF5753"/>
    <property type="match status" value="1"/>
</dbReference>
<keyword evidence="3" id="KW-1185">Reference proteome</keyword>
<dbReference type="CDD" id="cd00093">
    <property type="entry name" value="HTH_XRE"/>
    <property type="match status" value="1"/>
</dbReference>